<feature type="transmembrane region" description="Helical" evidence="6">
    <location>
        <begin position="485"/>
        <end position="503"/>
    </location>
</feature>
<keyword evidence="2 6" id="KW-0812">Transmembrane</keyword>
<feature type="transmembrane region" description="Helical" evidence="6">
    <location>
        <begin position="330"/>
        <end position="356"/>
    </location>
</feature>
<feature type="domain" description="Cytochrome C biogenesis protein transmembrane" evidence="8">
    <location>
        <begin position="287"/>
        <end position="500"/>
    </location>
</feature>
<evidence type="ECO:0000259" key="9">
    <source>
        <dbReference type="Pfam" id="PF11412"/>
    </source>
</evidence>
<proteinExistence type="predicted"/>
<comment type="subcellular location">
    <subcellularLocation>
        <location evidence="1">Membrane</location>
        <topology evidence="1">Multi-pass membrane protein</topology>
    </subcellularLocation>
</comment>
<keyword evidence="4 6" id="KW-1133">Transmembrane helix</keyword>
<feature type="transmembrane region" description="Helical" evidence="6">
    <location>
        <begin position="444"/>
        <end position="473"/>
    </location>
</feature>
<feature type="transmembrane region" description="Helical" evidence="6">
    <location>
        <begin position="368"/>
        <end position="390"/>
    </location>
</feature>
<feature type="transmembrane region" description="Helical" evidence="6">
    <location>
        <begin position="509"/>
        <end position="527"/>
    </location>
</feature>
<evidence type="ECO:0000256" key="5">
    <source>
        <dbReference type="ARBA" id="ARBA00023136"/>
    </source>
</evidence>
<dbReference type="PANTHER" id="PTHR32234:SF3">
    <property type="entry name" value="SUPPRESSION OF COPPER SENSITIVITY PROTEIN"/>
    <property type="match status" value="1"/>
</dbReference>
<dbReference type="CDD" id="cd02953">
    <property type="entry name" value="DsbDgamma"/>
    <property type="match status" value="1"/>
</dbReference>
<keyword evidence="7" id="KW-0732">Signal</keyword>
<evidence type="ECO:0000256" key="2">
    <source>
        <dbReference type="ARBA" id="ARBA00022692"/>
    </source>
</evidence>
<accession>A0ABS1QV62</accession>
<dbReference type="Pfam" id="PF13899">
    <property type="entry name" value="Thioredoxin_7"/>
    <property type="match status" value="1"/>
</dbReference>
<evidence type="ECO:0000256" key="1">
    <source>
        <dbReference type="ARBA" id="ARBA00004141"/>
    </source>
</evidence>
<dbReference type="InterPro" id="IPR028250">
    <property type="entry name" value="DsbDN"/>
</dbReference>
<dbReference type="EMBL" id="JAERTZ010000026">
    <property type="protein sequence ID" value="MBL1378759.1"/>
    <property type="molecule type" value="Genomic_DNA"/>
</dbReference>
<feature type="chain" id="PRO_5045519868" evidence="7">
    <location>
        <begin position="20"/>
        <end position="682"/>
    </location>
</feature>
<evidence type="ECO:0000256" key="7">
    <source>
        <dbReference type="SAM" id="SignalP"/>
    </source>
</evidence>
<dbReference type="Gene3D" id="3.40.30.10">
    <property type="entry name" value="Glutaredoxin"/>
    <property type="match status" value="1"/>
</dbReference>
<feature type="domain" description="Thiol:disulfide interchange protein DsbD N-terminal" evidence="9">
    <location>
        <begin position="42"/>
        <end position="152"/>
    </location>
</feature>
<comment type="caution">
    <text evidence="10">The sequence shown here is derived from an EMBL/GenBank/DDBJ whole genome shotgun (WGS) entry which is preliminary data.</text>
</comment>
<evidence type="ECO:0000256" key="6">
    <source>
        <dbReference type="SAM" id="Phobius"/>
    </source>
</evidence>
<dbReference type="Proteomes" id="UP000638570">
    <property type="component" value="Unassembled WGS sequence"/>
</dbReference>
<dbReference type="SUPFAM" id="SSF52833">
    <property type="entry name" value="Thioredoxin-like"/>
    <property type="match status" value="1"/>
</dbReference>
<evidence type="ECO:0000259" key="8">
    <source>
        <dbReference type="Pfam" id="PF02683"/>
    </source>
</evidence>
<evidence type="ECO:0000256" key="3">
    <source>
        <dbReference type="ARBA" id="ARBA00022748"/>
    </source>
</evidence>
<feature type="transmembrane region" description="Helical" evidence="6">
    <location>
        <begin position="411"/>
        <end position="438"/>
    </location>
</feature>
<name>A0ABS1QV62_9GAMM</name>
<feature type="transmembrane region" description="Helical" evidence="6">
    <location>
        <begin position="534"/>
        <end position="555"/>
    </location>
</feature>
<dbReference type="InterPro" id="IPR003834">
    <property type="entry name" value="Cyt_c_assmbl_TM_dom"/>
</dbReference>
<dbReference type="RefSeq" id="WP_202087691.1">
    <property type="nucleotide sequence ID" value="NZ_JAERTZ010000026.1"/>
</dbReference>
<sequence length="682" mass="74704">MTRIIALLLLLLPQSLPLAADTGWLQAPEHPPVQVRLVQTGPFDAASNYYPALLQVRLADDWKTYWRSPGEGGIAPRLDWLASDNLLDINWQWPQPSRFTLLGVETQGYQQDVDFPLQLTPADGSLPARLDATLTLPSCTTICVLTDYRLQLPLEPDALISDEPLYHRYQQAVSRVPRPASLVQAEQLVWDKAQRQLAVSLHNPRGWQRPAVFVDELDNGIFSQPRLKIEGERLEARFKVGSWDPGLDLTQQVVVITATDEGLAEELAGQIETGVLPPATAQLPLPLVLLYALLGGLVLNIMPCVLPVLGLKLNGLLLGHRSRADVRRPLLLSAAGILLSFWLLAAFMLALTWSGAQLGWGIQFQQPAFIGFMLLITALFSLNLFGLFELRLPATMSTWLATRPGHGHGGHLLQGMFATLLATPCSAPFLGTAVAVALASSPLVLIAIFTGLGLGMALPWLLLALFPGFIRLLPRPGPWMLRVKWLFGLMLLATSLWLLSLLAPAIGTPASLVLVLLLALLALGSLLRRHGTRGLLFGLAGLLLLGALGGGLALLTQSRWVSPVKDELVWQPLDPARIAQEVAAGKRVFVDITADWCITCQANKIGVLLREPVYGTLQQEDMVLMRGDWTRPNPMITDYLRQHDRAGIPFNQVFGPGLPRGRELEVLLSTNQVMDTLEEARP</sequence>
<keyword evidence="5 6" id="KW-0472">Membrane</keyword>
<feature type="signal peptide" evidence="7">
    <location>
        <begin position="1"/>
        <end position="19"/>
    </location>
</feature>
<keyword evidence="3" id="KW-0201">Cytochrome c-type biogenesis</keyword>
<dbReference type="Pfam" id="PF11412">
    <property type="entry name" value="DsbD_N"/>
    <property type="match status" value="1"/>
</dbReference>
<protein>
    <submittedName>
        <fullName evidence="10">Thioredoxin family protein</fullName>
    </submittedName>
</protein>
<dbReference type="Pfam" id="PF02683">
    <property type="entry name" value="DsbD_TM"/>
    <property type="match status" value="1"/>
</dbReference>
<reference evidence="11" key="1">
    <citation type="submission" date="2021-01" db="EMBL/GenBank/DDBJ databases">
        <title>Genome public.</title>
        <authorList>
            <person name="Liu C."/>
            <person name="Sun Q."/>
        </authorList>
    </citation>
    <scope>NUCLEOTIDE SEQUENCE [LARGE SCALE GENOMIC DNA]</scope>
    <source>
        <strain evidence="11">CGMCC 1.18722</strain>
    </source>
</reference>
<organism evidence="10 11">
    <name type="scientific">Zobellella iuensis</name>
    <dbReference type="NCBI Taxonomy" id="2803811"/>
    <lineage>
        <taxon>Bacteria</taxon>
        <taxon>Pseudomonadati</taxon>
        <taxon>Pseudomonadota</taxon>
        <taxon>Gammaproteobacteria</taxon>
        <taxon>Aeromonadales</taxon>
        <taxon>Aeromonadaceae</taxon>
        <taxon>Zobellella</taxon>
    </lineage>
</organism>
<evidence type="ECO:0000313" key="11">
    <source>
        <dbReference type="Proteomes" id="UP000638570"/>
    </source>
</evidence>
<feature type="transmembrane region" description="Helical" evidence="6">
    <location>
        <begin position="288"/>
        <end position="309"/>
    </location>
</feature>
<dbReference type="InterPro" id="IPR035671">
    <property type="entry name" value="DsbD_gamma"/>
</dbReference>
<dbReference type="InterPro" id="IPR036249">
    <property type="entry name" value="Thioredoxin-like_sf"/>
</dbReference>
<dbReference type="PANTHER" id="PTHR32234">
    <property type="entry name" value="THIOL:DISULFIDE INTERCHANGE PROTEIN DSBD"/>
    <property type="match status" value="1"/>
</dbReference>
<evidence type="ECO:0000313" key="10">
    <source>
        <dbReference type="EMBL" id="MBL1378759.1"/>
    </source>
</evidence>
<gene>
    <name evidence="10" type="ORF">JKV55_15705</name>
</gene>
<keyword evidence="11" id="KW-1185">Reference proteome</keyword>
<evidence type="ECO:0000256" key="4">
    <source>
        <dbReference type="ARBA" id="ARBA00022989"/>
    </source>
</evidence>